<dbReference type="STRING" id="475255.SAMN04488101_101655"/>
<dbReference type="Proteomes" id="UP000192678">
    <property type="component" value="Unassembled WGS sequence"/>
</dbReference>
<keyword evidence="3" id="KW-0645">Protease</keyword>
<name>A0A1W2AJG4_9SPHI</name>
<accession>A0A1W2AJG4</accession>
<reference evidence="3 4" key="1">
    <citation type="submission" date="2017-04" db="EMBL/GenBank/DDBJ databases">
        <authorList>
            <person name="Afonso C.L."/>
            <person name="Miller P.J."/>
            <person name="Scott M.A."/>
            <person name="Spackman E."/>
            <person name="Goraichik I."/>
            <person name="Dimitrov K.M."/>
            <person name="Suarez D.L."/>
            <person name="Swayne D.E."/>
        </authorList>
    </citation>
    <scope>NUCLEOTIDE SEQUENCE [LARGE SCALE GENOMIC DNA]</scope>
    <source>
        <strain evidence="3 4">DSM 19625</strain>
    </source>
</reference>
<feature type="transmembrane region" description="Helical" evidence="1">
    <location>
        <begin position="31"/>
        <end position="51"/>
    </location>
</feature>
<keyword evidence="1" id="KW-0812">Transmembrane</keyword>
<feature type="transmembrane region" description="Helical" evidence="1">
    <location>
        <begin position="97"/>
        <end position="115"/>
    </location>
</feature>
<keyword evidence="3" id="KW-0378">Hydrolase</keyword>
<evidence type="ECO:0000313" key="4">
    <source>
        <dbReference type="Proteomes" id="UP000192678"/>
    </source>
</evidence>
<proteinExistence type="predicted"/>
<dbReference type="RefSeq" id="WP_084287215.1">
    <property type="nucleotide sequence ID" value="NZ_FWYB01000001.1"/>
</dbReference>
<dbReference type="GO" id="GO:0004175">
    <property type="term" value="F:endopeptidase activity"/>
    <property type="evidence" value="ECO:0007669"/>
    <property type="project" value="UniProtKB-ARBA"/>
</dbReference>
<feature type="transmembrane region" description="Helical" evidence="1">
    <location>
        <begin position="209"/>
        <end position="229"/>
    </location>
</feature>
<dbReference type="OrthoDB" id="1443714at2"/>
<feature type="transmembrane region" description="Helical" evidence="1">
    <location>
        <begin position="121"/>
        <end position="140"/>
    </location>
</feature>
<evidence type="ECO:0000313" key="3">
    <source>
        <dbReference type="EMBL" id="SMC60662.1"/>
    </source>
</evidence>
<dbReference type="GO" id="GO:0006508">
    <property type="term" value="P:proteolysis"/>
    <property type="evidence" value="ECO:0007669"/>
    <property type="project" value="UniProtKB-KW"/>
</dbReference>
<organism evidence="3 4">
    <name type="scientific">Pedobacter nyackensis</name>
    <dbReference type="NCBI Taxonomy" id="475255"/>
    <lineage>
        <taxon>Bacteria</taxon>
        <taxon>Pseudomonadati</taxon>
        <taxon>Bacteroidota</taxon>
        <taxon>Sphingobacteriia</taxon>
        <taxon>Sphingobacteriales</taxon>
        <taxon>Sphingobacteriaceae</taxon>
        <taxon>Pedobacter</taxon>
    </lineage>
</organism>
<keyword evidence="1" id="KW-0472">Membrane</keyword>
<gene>
    <name evidence="3" type="ORF">SAMN04488101_101655</name>
</gene>
<dbReference type="Pfam" id="PF02517">
    <property type="entry name" value="Rce1-like"/>
    <property type="match status" value="1"/>
</dbReference>
<dbReference type="EMBL" id="FWYB01000001">
    <property type="protein sequence ID" value="SMC60662.1"/>
    <property type="molecule type" value="Genomic_DNA"/>
</dbReference>
<sequence length="230" mass="26824">MTETLSAYWQYLKRPHLIKLVTDRTMLWKDILGLSILNFVFAGMVCLVYWLLLKFNLIIKYEEYDLFQWGLLIAMVLGVIVAPILEEFVFRWHLRKPKLSVWFVLISLALLISSFTSNEYIKFFIFISLLVMGLSVFPVIEKLSREKVVKLFRGYYVFLFYYTAVIFGYIHIINIKGLTVADLSFIIYISSQLFGGLTMGYIRVKYGLVYSMVLHGCFNAVAIPIAWTLI</sequence>
<feature type="domain" description="CAAX prenyl protease 2/Lysostaphin resistance protein A-like" evidence="2">
    <location>
        <begin position="69"/>
        <end position="221"/>
    </location>
</feature>
<feature type="transmembrane region" description="Helical" evidence="1">
    <location>
        <begin position="66"/>
        <end position="85"/>
    </location>
</feature>
<keyword evidence="1" id="KW-1133">Transmembrane helix</keyword>
<dbReference type="InterPro" id="IPR003675">
    <property type="entry name" value="Rce1/LyrA-like_dom"/>
</dbReference>
<protein>
    <submittedName>
        <fullName evidence="3">CAAX protease self-immunity</fullName>
    </submittedName>
</protein>
<feature type="transmembrane region" description="Helical" evidence="1">
    <location>
        <begin position="152"/>
        <end position="173"/>
    </location>
</feature>
<feature type="transmembrane region" description="Helical" evidence="1">
    <location>
        <begin position="185"/>
        <end position="202"/>
    </location>
</feature>
<keyword evidence="4" id="KW-1185">Reference proteome</keyword>
<evidence type="ECO:0000256" key="1">
    <source>
        <dbReference type="SAM" id="Phobius"/>
    </source>
</evidence>
<dbReference type="GO" id="GO:0080120">
    <property type="term" value="P:CAAX-box protein maturation"/>
    <property type="evidence" value="ECO:0007669"/>
    <property type="project" value="UniProtKB-ARBA"/>
</dbReference>
<evidence type="ECO:0000259" key="2">
    <source>
        <dbReference type="Pfam" id="PF02517"/>
    </source>
</evidence>
<dbReference type="AlphaFoldDB" id="A0A1W2AJG4"/>